<feature type="region of interest" description="Disordered" evidence="1">
    <location>
        <begin position="209"/>
        <end position="271"/>
    </location>
</feature>
<reference evidence="2" key="1">
    <citation type="submission" date="2023-07" db="EMBL/GenBank/DDBJ databases">
        <title>Black Yeasts Isolated from many extreme environments.</title>
        <authorList>
            <person name="Coleine C."/>
            <person name="Stajich J.E."/>
            <person name="Selbmann L."/>
        </authorList>
    </citation>
    <scope>NUCLEOTIDE SEQUENCE</scope>
    <source>
        <strain evidence="2">CCFEE 5485</strain>
    </source>
</reference>
<accession>A0AAE1C2G3</accession>
<proteinExistence type="predicted"/>
<dbReference type="Proteomes" id="UP001274830">
    <property type="component" value="Unassembled WGS sequence"/>
</dbReference>
<dbReference type="Pfam" id="PF13376">
    <property type="entry name" value="OmdA"/>
    <property type="match status" value="1"/>
</dbReference>
<name>A0AAE1C2G3_9PEZI</name>
<keyword evidence="3" id="KW-1185">Reference proteome</keyword>
<evidence type="ECO:0000313" key="2">
    <source>
        <dbReference type="EMBL" id="KAK3675443.1"/>
    </source>
</evidence>
<organism evidence="2 3">
    <name type="scientific">Recurvomyces mirabilis</name>
    <dbReference type="NCBI Taxonomy" id="574656"/>
    <lineage>
        <taxon>Eukaryota</taxon>
        <taxon>Fungi</taxon>
        <taxon>Dikarya</taxon>
        <taxon>Ascomycota</taxon>
        <taxon>Pezizomycotina</taxon>
        <taxon>Dothideomycetes</taxon>
        <taxon>Dothideomycetidae</taxon>
        <taxon>Mycosphaerellales</taxon>
        <taxon>Teratosphaeriaceae</taxon>
        <taxon>Recurvomyces</taxon>
    </lineage>
</organism>
<dbReference type="EMBL" id="JAUTXT010000014">
    <property type="protein sequence ID" value="KAK3675443.1"/>
    <property type="molecule type" value="Genomic_DNA"/>
</dbReference>
<feature type="compositionally biased region" description="Polar residues" evidence="1">
    <location>
        <begin position="217"/>
        <end position="231"/>
    </location>
</feature>
<evidence type="ECO:0000313" key="3">
    <source>
        <dbReference type="Proteomes" id="UP001274830"/>
    </source>
</evidence>
<sequence length="271" mass="29803">MVLKWSTRVKLQSKGPFGAPYSRICERIMMSMADLVLVDAAAWAKWLAENASSSQGVWLSMAKKGVTQPTSLTLPQALDEALCYGWINGQGRKGCEGTTVQRWTPRRPKSMWSQVNVEHVARLDQEGRMKDAGWAAVEAAKSDGRWDAAYARQSEIVAPDDLLAAIKAVPEAQNTWEAVNKTNRFLLIYRLSSLKTEAGRKKRIAATVESLAKGETPQPQKGLTTKPTTKASSSESSSGVKPTRAKQRKDVLIQRGTRSSSRTITKKDSVP</sequence>
<comment type="caution">
    <text evidence="2">The sequence shown here is derived from an EMBL/GenBank/DDBJ whole genome shotgun (WGS) entry which is preliminary data.</text>
</comment>
<gene>
    <name evidence="2" type="ORF">LTR78_004526</name>
</gene>
<dbReference type="AlphaFoldDB" id="A0AAE1C2G3"/>
<evidence type="ECO:0000256" key="1">
    <source>
        <dbReference type="SAM" id="MobiDB-lite"/>
    </source>
</evidence>
<protein>
    <submittedName>
        <fullName evidence="2">Uncharacterized protein</fullName>
    </submittedName>
</protein>